<evidence type="ECO:0000256" key="4">
    <source>
        <dbReference type="ARBA" id="ARBA00022723"/>
    </source>
</evidence>
<dbReference type="Gene3D" id="4.10.490.10">
    <property type="entry name" value="High potential iron-sulphur protein"/>
    <property type="match status" value="1"/>
</dbReference>
<keyword evidence="7 8" id="KW-0411">Iron-sulfur</keyword>
<dbReference type="SUPFAM" id="SSF57652">
    <property type="entry name" value="HIPIP (high potential iron protein)"/>
    <property type="match status" value="1"/>
</dbReference>
<name>A0A193LIT2_9GAMM</name>
<dbReference type="GO" id="GO:0046872">
    <property type="term" value="F:metal ion binding"/>
    <property type="evidence" value="ECO:0007669"/>
    <property type="project" value="UniProtKB-KW"/>
</dbReference>
<keyword evidence="2 8" id="KW-0813">Transport</keyword>
<dbReference type="RefSeq" id="WP_068617583.1">
    <property type="nucleotide sequence ID" value="NZ_CP016268.1"/>
</dbReference>
<evidence type="ECO:0000256" key="6">
    <source>
        <dbReference type="ARBA" id="ARBA00023004"/>
    </source>
</evidence>
<keyword evidence="4 8" id="KW-0479">Metal-binding</keyword>
<keyword evidence="11" id="KW-1185">Reference proteome</keyword>
<dbReference type="PROSITE" id="PS51318">
    <property type="entry name" value="TAT"/>
    <property type="match status" value="1"/>
</dbReference>
<evidence type="ECO:0000256" key="1">
    <source>
        <dbReference type="ARBA" id="ARBA00002137"/>
    </source>
</evidence>
<evidence type="ECO:0000256" key="7">
    <source>
        <dbReference type="ARBA" id="ARBA00023014"/>
    </source>
</evidence>
<dbReference type="InterPro" id="IPR006311">
    <property type="entry name" value="TAT_signal"/>
</dbReference>
<gene>
    <name evidence="10" type="ORF">BA177_15200</name>
</gene>
<protein>
    <recommendedName>
        <fullName evidence="8">High-potential iron-sulfur protein</fullName>
        <shortName evidence="8">HiPIP</shortName>
    </recommendedName>
</protein>
<dbReference type="EMBL" id="CP016268">
    <property type="protein sequence ID" value="ANO52353.1"/>
    <property type="molecule type" value="Genomic_DNA"/>
</dbReference>
<comment type="similarity">
    <text evidence="8">Belongs to the high-potential iron-sulfur protein (HiPIP) family.</text>
</comment>
<comment type="function">
    <text evidence="1 8">Specific class of high-redox-potential 4Fe-4S ferredoxins. Functions in anaerobic electron transport in most purple and in some other photosynthetic bacteria and in at least one genus (Paracoccus) of halophilic, denitrifying bacteria.</text>
</comment>
<sequence length="107" mass="11621">MSKIARRQFIQLSAVAAAGYFVSPGREAKAQDLPHVTEDDPTAMAMKYTHDTSTVDPATRAKPDENQNCANCALIQGADGDEWRPCQIFPGKLVNANGWCSVWAPKA</sequence>
<proteinExistence type="inferred from homology"/>
<dbReference type="GO" id="GO:0051539">
    <property type="term" value="F:4 iron, 4 sulfur cluster binding"/>
    <property type="evidence" value="ECO:0007669"/>
    <property type="project" value="UniProtKB-KW"/>
</dbReference>
<dbReference type="STRING" id="1548547.BA177_15200"/>
<dbReference type="AlphaFoldDB" id="A0A193LIT2"/>
<dbReference type="InterPro" id="IPR000170">
    <property type="entry name" value="High_potential_FeS_prot"/>
</dbReference>
<dbReference type="InterPro" id="IPR036369">
    <property type="entry name" value="HIPIP_sf"/>
</dbReference>
<keyword evidence="6 8" id="KW-0408">Iron</keyword>
<comment type="subunit">
    <text evidence="8">Homodimer.</text>
</comment>
<evidence type="ECO:0000313" key="10">
    <source>
        <dbReference type="EMBL" id="ANO52353.1"/>
    </source>
</evidence>
<evidence type="ECO:0000256" key="2">
    <source>
        <dbReference type="ARBA" id="ARBA00022448"/>
    </source>
</evidence>
<organism evidence="10 11">
    <name type="scientific">Woeseia oceani</name>
    <dbReference type="NCBI Taxonomy" id="1548547"/>
    <lineage>
        <taxon>Bacteria</taxon>
        <taxon>Pseudomonadati</taxon>
        <taxon>Pseudomonadota</taxon>
        <taxon>Gammaproteobacteria</taxon>
        <taxon>Woeseiales</taxon>
        <taxon>Woeseiaceae</taxon>
        <taxon>Woeseia</taxon>
    </lineage>
</organism>
<keyword evidence="5 8" id="KW-0249">Electron transport</keyword>
<evidence type="ECO:0000256" key="8">
    <source>
        <dbReference type="RuleBase" id="RU000620"/>
    </source>
</evidence>
<dbReference type="GO" id="GO:0009055">
    <property type="term" value="F:electron transfer activity"/>
    <property type="evidence" value="ECO:0007669"/>
    <property type="project" value="InterPro"/>
</dbReference>
<keyword evidence="3 8" id="KW-0004">4Fe-4S</keyword>
<evidence type="ECO:0000256" key="3">
    <source>
        <dbReference type="ARBA" id="ARBA00022485"/>
    </source>
</evidence>
<reference evidence="10 11" key="1">
    <citation type="submission" date="2016-06" db="EMBL/GenBank/DDBJ databases">
        <title>Complete genome sequence of a deep-branching marine Gamma Proteobacterium Woeseia oceani type strain XK5.</title>
        <authorList>
            <person name="Mu D."/>
            <person name="Du Z."/>
        </authorList>
    </citation>
    <scope>NUCLEOTIDE SEQUENCE [LARGE SCALE GENOMIC DNA]</scope>
    <source>
        <strain evidence="10 11">XK5</strain>
    </source>
</reference>
<feature type="domain" description="High potential iron-sulfur proteins family profile" evidence="9">
    <location>
        <begin position="30"/>
        <end position="107"/>
    </location>
</feature>
<evidence type="ECO:0000259" key="9">
    <source>
        <dbReference type="PROSITE" id="PS51373"/>
    </source>
</evidence>
<dbReference type="Proteomes" id="UP000092695">
    <property type="component" value="Chromosome"/>
</dbReference>
<dbReference type="PROSITE" id="PS51373">
    <property type="entry name" value="HIPIP"/>
    <property type="match status" value="1"/>
</dbReference>
<evidence type="ECO:0000313" key="11">
    <source>
        <dbReference type="Proteomes" id="UP000092695"/>
    </source>
</evidence>
<evidence type="ECO:0000256" key="5">
    <source>
        <dbReference type="ARBA" id="ARBA00022982"/>
    </source>
</evidence>
<dbReference type="KEGG" id="woc:BA177_15200"/>
<dbReference type="GO" id="GO:0019646">
    <property type="term" value="P:aerobic electron transport chain"/>
    <property type="evidence" value="ECO:0007669"/>
    <property type="project" value="InterPro"/>
</dbReference>
<dbReference type="Pfam" id="PF01355">
    <property type="entry name" value="HIPIP"/>
    <property type="match status" value="1"/>
</dbReference>
<accession>A0A193LIT2</accession>